<keyword evidence="5" id="KW-0311">Gluconate utilization</keyword>
<dbReference type="SUPFAM" id="SSF51735">
    <property type="entry name" value="NAD(P)-binding Rossmann-fold domains"/>
    <property type="match status" value="1"/>
</dbReference>
<dbReference type="GO" id="GO:0050661">
    <property type="term" value="F:NADP binding"/>
    <property type="evidence" value="ECO:0007669"/>
    <property type="project" value="InterPro"/>
</dbReference>
<evidence type="ECO:0000313" key="8">
    <source>
        <dbReference type="EMBL" id="CAI4212322.1"/>
    </source>
</evidence>
<dbReference type="InterPro" id="IPR006114">
    <property type="entry name" value="6PGDH_C"/>
</dbReference>
<dbReference type="GO" id="GO:0004616">
    <property type="term" value="F:phosphogluconate dehydrogenase (decarboxylating) activity"/>
    <property type="evidence" value="ECO:0007669"/>
    <property type="project" value="UniProtKB-EC"/>
</dbReference>
<evidence type="ECO:0000256" key="5">
    <source>
        <dbReference type="ARBA" id="ARBA00023064"/>
    </source>
</evidence>
<dbReference type="GO" id="GO:0019521">
    <property type="term" value="P:D-gluconate metabolic process"/>
    <property type="evidence" value="ECO:0007669"/>
    <property type="project" value="UniProtKB-KW"/>
</dbReference>
<dbReference type="InterPro" id="IPR006183">
    <property type="entry name" value="Pgluconate_DH"/>
</dbReference>
<name>A0A9P1M7B7_9PEZI</name>
<dbReference type="Pfam" id="PF00393">
    <property type="entry name" value="6PGD"/>
    <property type="match status" value="1"/>
</dbReference>
<keyword evidence="9" id="KW-1185">Reference proteome</keyword>
<feature type="domain" description="6-phosphogluconate dehydrogenase C-terminal" evidence="7">
    <location>
        <begin position="99"/>
        <end position="323"/>
    </location>
</feature>
<evidence type="ECO:0000256" key="2">
    <source>
        <dbReference type="ARBA" id="ARBA00008419"/>
    </source>
</evidence>
<comment type="caution">
    <text evidence="8">The sequence shown here is derived from an EMBL/GenBank/DDBJ whole genome shotgun (WGS) entry which is preliminary data.</text>
</comment>
<dbReference type="PRINTS" id="PR00076">
    <property type="entry name" value="6PGDHDRGNASE"/>
</dbReference>
<dbReference type="InterPro" id="IPR036291">
    <property type="entry name" value="NAD(P)-bd_dom_sf"/>
</dbReference>
<dbReference type="OrthoDB" id="434986at2759"/>
<evidence type="ECO:0000256" key="4">
    <source>
        <dbReference type="ARBA" id="ARBA00023002"/>
    </source>
</evidence>
<sequence length="345" mass="37197">MDIKQASFRLGRKGDLIKDGSNEKWTETERRQREVEPTGTHYIGMGVSGGYQAARRAPSLSPGGTKEALDLAFPFLQKIAAKGSKGNVCVAKTGPGGSGHYDKMVHNGIKQGMMTPLNLETGHHVLSNVRDKVVQDADNSEGTGAWACEEVVRLHVPGPTILSSHLLRLASADATKRKMILQAFGSRVGNPSMIETDKSAFLRDLRDAVYASFLASFIQGLHTLARADEEYGWGIEFRAVLQVWRAGCIIRCNALVDLLDGVYANDDAGRCDKAKLLSHPVLGAEIQRAYPGIQASRGPCDRSGPEADLDYFGEHMFDLKTEAPGAEEGVASFLVASGAGIRQDG</sequence>
<keyword evidence="6" id="KW-0570">Pentose shunt</keyword>
<dbReference type="InterPro" id="IPR008927">
    <property type="entry name" value="6-PGluconate_DH-like_C_sf"/>
</dbReference>
<reference evidence="8" key="1">
    <citation type="submission" date="2022-11" db="EMBL/GenBank/DDBJ databases">
        <authorList>
            <person name="Scott C."/>
            <person name="Bruce N."/>
        </authorList>
    </citation>
    <scope>NUCLEOTIDE SEQUENCE</scope>
</reference>
<keyword evidence="4" id="KW-0560">Oxidoreductase</keyword>
<dbReference type="Gene3D" id="1.10.1040.10">
    <property type="entry name" value="N-(1-d-carboxylethyl)-l-norvaline Dehydrogenase, domain 2"/>
    <property type="match status" value="2"/>
</dbReference>
<comment type="similarity">
    <text evidence="2">Belongs to the 6-phosphogluconate dehydrogenase family.</text>
</comment>
<dbReference type="GO" id="GO:0006098">
    <property type="term" value="P:pentose-phosphate shunt"/>
    <property type="evidence" value="ECO:0007669"/>
    <property type="project" value="UniProtKB-KW"/>
</dbReference>
<dbReference type="EMBL" id="CALLCH030000004">
    <property type="protein sequence ID" value="CAI4212322.1"/>
    <property type="molecule type" value="Genomic_DNA"/>
</dbReference>
<dbReference type="SUPFAM" id="SSF48179">
    <property type="entry name" value="6-phosphogluconate dehydrogenase C-terminal domain-like"/>
    <property type="match status" value="1"/>
</dbReference>
<comment type="pathway">
    <text evidence="1">Carbohydrate degradation; pentose phosphate pathway; D-ribulose 5-phosphate from D-glucose 6-phosphate (oxidative stage): step 3/3.</text>
</comment>
<evidence type="ECO:0000256" key="6">
    <source>
        <dbReference type="ARBA" id="ARBA00023126"/>
    </source>
</evidence>
<dbReference type="AlphaFoldDB" id="A0A9P1M7B7"/>
<dbReference type="PANTHER" id="PTHR11811">
    <property type="entry name" value="6-PHOSPHOGLUCONATE DEHYDROGENASE"/>
    <property type="match status" value="1"/>
</dbReference>
<dbReference type="Pfam" id="PF03446">
    <property type="entry name" value="NAD_binding_2"/>
    <property type="match status" value="1"/>
</dbReference>
<evidence type="ECO:0000256" key="3">
    <source>
        <dbReference type="ARBA" id="ARBA00013011"/>
    </source>
</evidence>
<evidence type="ECO:0000259" key="7">
    <source>
        <dbReference type="SMART" id="SM01350"/>
    </source>
</evidence>
<dbReference type="Proteomes" id="UP000838763">
    <property type="component" value="Unassembled WGS sequence"/>
</dbReference>
<accession>A0A9P1M7B7</accession>
<dbReference type="InterPro" id="IPR006115">
    <property type="entry name" value="6PGDH_NADP-bd"/>
</dbReference>
<dbReference type="EC" id="1.1.1.44" evidence="3"/>
<protein>
    <recommendedName>
        <fullName evidence="3">phosphogluconate dehydrogenase (NADP(+)-dependent, decarboxylating)</fullName>
        <ecNumber evidence="3">1.1.1.44</ecNumber>
    </recommendedName>
</protein>
<dbReference type="SMART" id="SM01350">
    <property type="entry name" value="6PGD"/>
    <property type="match status" value="1"/>
</dbReference>
<evidence type="ECO:0000313" key="9">
    <source>
        <dbReference type="Proteomes" id="UP000838763"/>
    </source>
</evidence>
<dbReference type="InterPro" id="IPR013328">
    <property type="entry name" value="6PGD_dom2"/>
</dbReference>
<gene>
    <name evidence="8" type="ORF">PPNO1_LOCUS2089</name>
</gene>
<proteinExistence type="inferred from homology"/>
<organism evidence="8 9">
    <name type="scientific">Parascedosporium putredinis</name>
    <dbReference type="NCBI Taxonomy" id="1442378"/>
    <lineage>
        <taxon>Eukaryota</taxon>
        <taxon>Fungi</taxon>
        <taxon>Dikarya</taxon>
        <taxon>Ascomycota</taxon>
        <taxon>Pezizomycotina</taxon>
        <taxon>Sordariomycetes</taxon>
        <taxon>Hypocreomycetidae</taxon>
        <taxon>Microascales</taxon>
        <taxon>Microascaceae</taxon>
        <taxon>Parascedosporium</taxon>
    </lineage>
</organism>
<dbReference type="Gene3D" id="3.40.50.720">
    <property type="entry name" value="NAD(P)-binding Rossmann-like Domain"/>
    <property type="match status" value="1"/>
</dbReference>
<evidence type="ECO:0000256" key="1">
    <source>
        <dbReference type="ARBA" id="ARBA00004874"/>
    </source>
</evidence>